<keyword evidence="1" id="KW-0677">Repeat</keyword>
<feature type="repeat" description="RCC1" evidence="2">
    <location>
        <begin position="617"/>
        <end position="686"/>
    </location>
</feature>
<dbReference type="OrthoDB" id="61110at2759"/>
<feature type="repeat" description="RCC1" evidence="2">
    <location>
        <begin position="474"/>
        <end position="531"/>
    </location>
</feature>
<evidence type="ECO:0000313" key="10">
    <source>
        <dbReference type="Proteomes" id="UP000440367"/>
    </source>
</evidence>
<dbReference type="PROSITE" id="PS00626">
    <property type="entry name" value="RCC1_2"/>
    <property type="match status" value="1"/>
</dbReference>
<dbReference type="Proteomes" id="UP000437068">
    <property type="component" value="Unassembled WGS sequence"/>
</dbReference>
<feature type="compositionally biased region" description="Polar residues" evidence="3">
    <location>
        <begin position="1146"/>
        <end position="1157"/>
    </location>
</feature>
<name>A0A6A3LIZ0_9STRA</name>
<organism evidence="4 11">
    <name type="scientific">Phytophthora fragariae</name>
    <dbReference type="NCBI Taxonomy" id="53985"/>
    <lineage>
        <taxon>Eukaryota</taxon>
        <taxon>Sar</taxon>
        <taxon>Stramenopiles</taxon>
        <taxon>Oomycota</taxon>
        <taxon>Peronosporomycetes</taxon>
        <taxon>Peronosporales</taxon>
        <taxon>Peronosporaceae</taxon>
        <taxon>Phytophthora</taxon>
    </lineage>
</organism>
<evidence type="ECO:0000313" key="4">
    <source>
        <dbReference type="EMBL" id="KAE9018008.1"/>
    </source>
</evidence>
<evidence type="ECO:0000313" key="9">
    <source>
        <dbReference type="Proteomes" id="UP000437068"/>
    </source>
</evidence>
<dbReference type="Proteomes" id="UP000433483">
    <property type="component" value="Unassembled WGS sequence"/>
</dbReference>
<feature type="region of interest" description="Disordered" evidence="3">
    <location>
        <begin position="1026"/>
        <end position="1046"/>
    </location>
</feature>
<dbReference type="Gene3D" id="2.130.10.30">
    <property type="entry name" value="Regulator of chromosome condensation 1/beta-lactamase-inhibitor protein II"/>
    <property type="match status" value="2"/>
</dbReference>
<gene>
    <name evidence="7" type="ORF">PF001_g1192</name>
    <name evidence="6" type="ORF">PF002_g6117</name>
    <name evidence="5" type="ORF">PF005_g7291</name>
    <name evidence="4" type="ORF">PF011_g6449</name>
</gene>
<dbReference type="EMBL" id="QXGB01000289">
    <property type="protein sequence ID" value="KAE9220958.1"/>
    <property type="molecule type" value="Genomic_DNA"/>
</dbReference>
<keyword evidence="8" id="KW-1185">Reference proteome</keyword>
<evidence type="ECO:0000313" key="11">
    <source>
        <dbReference type="Proteomes" id="UP000460718"/>
    </source>
</evidence>
<dbReference type="Pfam" id="PF00415">
    <property type="entry name" value="RCC1"/>
    <property type="match status" value="1"/>
</dbReference>
<protein>
    <recommendedName>
        <fullName evidence="12">EF-hand domain-containing protein</fullName>
    </recommendedName>
</protein>
<dbReference type="EMBL" id="QXGE01000028">
    <property type="protein sequence ID" value="KAE9328854.1"/>
    <property type="molecule type" value="Genomic_DNA"/>
</dbReference>
<dbReference type="InterPro" id="IPR009091">
    <property type="entry name" value="RCC1/BLIP-II"/>
</dbReference>
<feature type="compositionally biased region" description="Polar residues" evidence="3">
    <location>
        <begin position="914"/>
        <end position="927"/>
    </location>
</feature>
<evidence type="ECO:0000256" key="3">
    <source>
        <dbReference type="SAM" id="MobiDB-lite"/>
    </source>
</evidence>
<dbReference type="Proteomes" id="UP000440367">
    <property type="component" value="Unassembled WGS sequence"/>
</dbReference>
<feature type="compositionally biased region" description="Acidic residues" evidence="3">
    <location>
        <begin position="804"/>
        <end position="815"/>
    </location>
</feature>
<dbReference type="PANTHER" id="PTHR22870:SF408">
    <property type="entry name" value="OS09G0560450 PROTEIN"/>
    <property type="match status" value="1"/>
</dbReference>
<evidence type="ECO:0000313" key="7">
    <source>
        <dbReference type="EMBL" id="KAE9328854.1"/>
    </source>
</evidence>
<evidence type="ECO:0000256" key="1">
    <source>
        <dbReference type="ARBA" id="ARBA00022737"/>
    </source>
</evidence>
<feature type="region of interest" description="Disordered" evidence="3">
    <location>
        <begin position="104"/>
        <end position="127"/>
    </location>
</feature>
<feature type="region of interest" description="Disordered" evidence="3">
    <location>
        <begin position="804"/>
        <end position="831"/>
    </location>
</feature>
<feature type="repeat" description="RCC1" evidence="2">
    <location>
        <begin position="532"/>
        <end position="616"/>
    </location>
</feature>
<feature type="repeat" description="RCC1" evidence="2">
    <location>
        <begin position="1306"/>
        <end position="1390"/>
    </location>
</feature>
<dbReference type="Proteomes" id="UP000460718">
    <property type="component" value="Unassembled WGS sequence"/>
</dbReference>
<proteinExistence type="predicted"/>
<dbReference type="InterPro" id="IPR000408">
    <property type="entry name" value="Reg_chr_condens"/>
</dbReference>
<dbReference type="EMBL" id="QXGD01000208">
    <property type="protein sequence ID" value="KAE9247779.1"/>
    <property type="molecule type" value="Genomic_DNA"/>
</dbReference>
<dbReference type="Pfam" id="PF13540">
    <property type="entry name" value="RCC1_2"/>
    <property type="match status" value="2"/>
</dbReference>
<evidence type="ECO:0008006" key="12">
    <source>
        <dbReference type="Google" id="ProtNLM"/>
    </source>
</evidence>
<dbReference type="PROSITE" id="PS50012">
    <property type="entry name" value="RCC1_3"/>
    <property type="match status" value="5"/>
</dbReference>
<feature type="repeat" description="RCC1" evidence="2">
    <location>
        <begin position="1391"/>
        <end position="1453"/>
    </location>
</feature>
<sequence length="1486" mass="161297">MSDSSFQDRPTSLLLAMGMASSRVQTSSHSSASKSLSWQGLQCGMHYSKQDLALWPQLEPLAQWFTAEDTRRLRLRLHSKAGSTGLLTLNEFLQWLDVGGKRPARGTKASRPEVSDVMTPPVRGNQQLEPQFDDAELAATDPPPILEKHLHHIFLTFADGRGDRLYALEFLAAMVVTSRAIWDCHEKLTLLLELFHDPATSSSKAMAYASAQRLKETDVARMLLCVMNGVGRASQGVAQVWQTHELRVAAFARQSAFHCMQSIVSARLETPASQLDPSTAKSVTSEELRAYVATTPALHQFLALFSGEELRNPLTFEPSPSHFSRQTELYETLLRRYVTFEGRQERRRDSAALLIQSTWRRRCSRFDAQRRAQDRVAQRLKSAAQLQDFFKHRRVARELEARAEIERAALNGGVFAAGSGPSIGIAAADTRDKKKGPNAGAPVRLIGAFVNLNAKLTTLAASSTFALGVQDDGHSMFAWGRCLPRLHADQDESASQVCLTQATPRRLRVRLPTRVVEVACGSRHALALTEDGMVFSWGFNDHGQLGHGSAETLAARTSGRVRYASYYDERTGEDEEYLATPTRLLYFEGCAAQQAEPIPVAHVCSGDYYCMALSRAGDVFTWGEASEGQLGHGETHEFYQVALADRHMVSSAYTYLAQPEPVLALSDVWITQVACRGNHCAALSTERTGSRLFEWGNWGRRRGVDSEHAFVPEETIGVTALRLRQVAVGDQHMLAEGASVWMKLATRTNGPVQALEHGEDDTGIFVEPLAGSSSSLEAIESEFVANATSWICCLVDLDVDDVDEDEDNGKEDSCDESPSRPGTGASTKEADQGVLWQKRAKRFALSLDRLADFDPRSLRLLASASGSSNNAASTFAQGVDQWLRGRVANRLVVMPRGRPAGFYVHIRLPLNFSSNSSASRPGTSSGESRIDGVGDDDELSENAPASGVVLELAVSGSNTAKHAVGRRGFATHVFHPEMEAAAKRLKQQQLRARSVTKKKPTVAPTEMNSIFVLEIDQSVLAPLASAAAGNDPTSSEGTGGPIGTESEAELEAETIISEIGHRVLELQEAGALAVLVVLDLFDADAFALQFSEDSGVFVPVFMVTKQTQAVVVGSYGDGSSVSEPDEGDSTRRTPWTAQEVLDHVLTSPSTLTPQQGGASPPRRPSMQSSVPSLSLQPPPPLMARFFYRTDTAAARARGAFANGAAAVMFVENEKSSEPAQAALRRSLAMNLPTHATKRHQLVGLIPCEHGQRLRAASRLSSLQEPPQPLSKSLVKQWSLSGATSTASASENFELVAEVQFELRAGGTTYAWGDAENGRLGLGEVPGADVSADALCVTQDTEPPLFQDGYEALTDATYSFVAQPTRIPALAGVELKHLACGSAHSLAVTKRGRVFSWGRGARGQLGHPVNSSTTSMSTASPTDEWTLRMVRGLRYESVVQAVATDQSSLFLSEIVPSAVYELRRRQVAQLRAIAKQTKLDTCPATDE</sequence>
<comment type="caution">
    <text evidence="4">The sequence shown here is derived from an EMBL/GenBank/DDBJ whole genome shotgun (WGS) entry which is preliminary data.</text>
</comment>
<evidence type="ECO:0000313" key="5">
    <source>
        <dbReference type="EMBL" id="KAE9220958.1"/>
    </source>
</evidence>
<feature type="compositionally biased region" description="Low complexity" evidence="3">
    <location>
        <begin position="1164"/>
        <end position="1175"/>
    </location>
</feature>
<feature type="region of interest" description="Disordered" evidence="3">
    <location>
        <begin position="1145"/>
        <end position="1176"/>
    </location>
</feature>
<dbReference type="EMBL" id="QXFW01000272">
    <property type="protein sequence ID" value="KAE9018008.1"/>
    <property type="molecule type" value="Genomic_DNA"/>
</dbReference>
<dbReference type="SUPFAM" id="SSF50985">
    <property type="entry name" value="RCC1/BLIP-II"/>
    <property type="match status" value="2"/>
</dbReference>
<reference evidence="4 11" key="1">
    <citation type="submission" date="2018-09" db="EMBL/GenBank/DDBJ databases">
        <title>Genomic investigation of the strawberry pathogen Phytophthora fragariae indicates pathogenicity is determined by transcriptional variation in three key races.</title>
        <authorList>
            <person name="Adams T.M."/>
            <person name="Armitage A.D."/>
            <person name="Sobczyk M.K."/>
            <person name="Bates H.J."/>
            <person name="Dunwell J.M."/>
            <person name="Nellist C.F."/>
            <person name="Harrison R.J."/>
        </authorList>
    </citation>
    <scope>NUCLEOTIDE SEQUENCE [LARGE SCALE GENOMIC DNA]</scope>
    <source>
        <strain evidence="7 9">A4</strain>
        <strain evidence="6 10">BC-1</strain>
        <strain evidence="5 8">NOV-27</strain>
        <strain evidence="4 11">SCRP245</strain>
    </source>
</reference>
<evidence type="ECO:0000313" key="6">
    <source>
        <dbReference type="EMBL" id="KAE9247779.1"/>
    </source>
</evidence>
<accession>A0A6A3LIZ0</accession>
<dbReference type="PANTHER" id="PTHR22870">
    <property type="entry name" value="REGULATOR OF CHROMOSOME CONDENSATION"/>
    <property type="match status" value="1"/>
</dbReference>
<evidence type="ECO:0000256" key="2">
    <source>
        <dbReference type="PROSITE-ProRule" id="PRU00235"/>
    </source>
</evidence>
<feature type="region of interest" description="Disordered" evidence="3">
    <location>
        <begin position="914"/>
        <end position="941"/>
    </location>
</feature>
<evidence type="ECO:0000313" key="8">
    <source>
        <dbReference type="Proteomes" id="UP000433483"/>
    </source>
</evidence>
<dbReference type="InterPro" id="IPR051210">
    <property type="entry name" value="Ub_ligase/GEF_domain"/>
</dbReference>